<keyword evidence="2" id="KW-1185">Reference proteome</keyword>
<comment type="caution">
    <text evidence="1">The sequence shown here is derived from an EMBL/GenBank/DDBJ whole genome shotgun (WGS) entry which is preliminary data.</text>
</comment>
<gene>
    <name evidence="1" type="ORF">V5O48_014984</name>
</gene>
<evidence type="ECO:0000313" key="1">
    <source>
        <dbReference type="EMBL" id="KAL0567009.1"/>
    </source>
</evidence>
<reference evidence="1 2" key="1">
    <citation type="submission" date="2024-02" db="EMBL/GenBank/DDBJ databases">
        <title>A draft genome for the cacao thread blight pathogen Marasmius crinis-equi.</title>
        <authorList>
            <person name="Cohen S.P."/>
            <person name="Baruah I.K."/>
            <person name="Amoako-Attah I."/>
            <person name="Bukari Y."/>
            <person name="Meinhardt L.W."/>
            <person name="Bailey B.A."/>
        </authorList>
    </citation>
    <scope>NUCLEOTIDE SEQUENCE [LARGE SCALE GENOMIC DNA]</scope>
    <source>
        <strain evidence="1 2">GH-76</strain>
    </source>
</reference>
<evidence type="ECO:0000313" key="2">
    <source>
        <dbReference type="Proteomes" id="UP001465976"/>
    </source>
</evidence>
<protein>
    <submittedName>
        <fullName evidence="1">Uncharacterized protein</fullName>
    </submittedName>
</protein>
<proteinExistence type="predicted"/>
<name>A0ABR3EVS5_9AGAR</name>
<sequence length="250" mass="27555">MPPPTSKEKPLFTTEPLWESTLAPAYRPLLTTKPLPSFSAPPDDIHPQPGWAFTPTTNKKAVYEEPRICAKSLTKIVSTFASTIERPLSIHETAGTIYCFRIEGPPTSPNAALFKVGRTINYDRRKFEWDTQCPSQRHFWFPPILVTYCHRTGGFSPSVVSFRHTMIPRTPNTPQTSRDLFEKAPRPMRGLLDEAPGGVRVIPGSGSANVRRCDSPGYSEDGLVGGGMPETVRVECVVVFLGVTTLPAAS</sequence>
<accession>A0ABR3EVS5</accession>
<dbReference type="EMBL" id="JBAHYK010001702">
    <property type="protein sequence ID" value="KAL0567009.1"/>
    <property type="molecule type" value="Genomic_DNA"/>
</dbReference>
<organism evidence="1 2">
    <name type="scientific">Marasmius crinis-equi</name>
    <dbReference type="NCBI Taxonomy" id="585013"/>
    <lineage>
        <taxon>Eukaryota</taxon>
        <taxon>Fungi</taxon>
        <taxon>Dikarya</taxon>
        <taxon>Basidiomycota</taxon>
        <taxon>Agaricomycotina</taxon>
        <taxon>Agaricomycetes</taxon>
        <taxon>Agaricomycetidae</taxon>
        <taxon>Agaricales</taxon>
        <taxon>Marasmiineae</taxon>
        <taxon>Marasmiaceae</taxon>
        <taxon>Marasmius</taxon>
    </lineage>
</organism>
<dbReference type="Proteomes" id="UP001465976">
    <property type="component" value="Unassembled WGS sequence"/>
</dbReference>